<feature type="domain" description="Amphi-Trp" evidence="1">
    <location>
        <begin position="3"/>
        <end position="85"/>
    </location>
</feature>
<name>A0A1B7XB12_9BACT</name>
<comment type="caution">
    <text evidence="2">The sequence shown here is derived from an EMBL/GenBank/DDBJ whole genome shotgun (WGS) entry which is preliminary data.</text>
</comment>
<protein>
    <recommendedName>
        <fullName evidence="1">Amphi-Trp domain-containing protein</fullName>
    </recommendedName>
</protein>
<sequence length="90" mass="9938">MAEHKFSFESLQDTSSIVELLESITQGFKDGSIALASQQDSITLTPKGLLSFAIKAKQKNGESRLVLRIRWKDQTPDQHSPSGTLYIGSE</sequence>
<dbReference type="STRING" id="1560234.SP90_12115"/>
<dbReference type="NCBIfam" id="TIGR04354">
    <property type="entry name" value="amphi-Trp"/>
    <property type="match status" value="1"/>
</dbReference>
<evidence type="ECO:0000313" key="2">
    <source>
        <dbReference type="EMBL" id="OBQ46526.1"/>
    </source>
</evidence>
<dbReference type="PATRIC" id="fig|1560234.3.peg.1515"/>
<evidence type="ECO:0000313" key="3">
    <source>
        <dbReference type="Proteomes" id="UP000091979"/>
    </source>
</evidence>
<dbReference type="AlphaFoldDB" id="A0A1B7XB12"/>
<reference evidence="2 3" key="1">
    <citation type="submission" date="2015-01" db="EMBL/GenBank/DDBJ databases">
        <title>Desulfovibrio sp. JC271 draft genome sequence.</title>
        <authorList>
            <person name="Shivani Y."/>
            <person name="Subhash Y."/>
            <person name="Sasikala C."/>
            <person name="Ramana C.V."/>
        </authorList>
    </citation>
    <scope>NUCLEOTIDE SEQUENCE [LARGE SCALE GENOMIC DNA]</scope>
    <source>
        <strain evidence="2 3">JC271</strain>
    </source>
</reference>
<dbReference type="OrthoDB" id="5422838at2"/>
<dbReference type="InterPro" id="IPR027598">
    <property type="entry name" value="Amphi-Trp_dom"/>
</dbReference>
<dbReference type="Pfam" id="PF20068">
    <property type="entry name" value="Amphi-Trp"/>
    <property type="match status" value="1"/>
</dbReference>
<accession>A0A1B7XB12</accession>
<proteinExistence type="predicted"/>
<organism evidence="2 3">
    <name type="scientific">Halodesulfovibrio spirochaetisodalis</name>
    <dbReference type="NCBI Taxonomy" id="1560234"/>
    <lineage>
        <taxon>Bacteria</taxon>
        <taxon>Pseudomonadati</taxon>
        <taxon>Thermodesulfobacteriota</taxon>
        <taxon>Desulfovibrionia</taxon>
        <taxon>Desulfovibrionales</taxon>
        <taxon>Desulfovibrionaceae</taxon>
        <taxon>Halodesulfovibrio</taxon>
    </lineage>
</organism>
<dbReference type="Proteomes" id="UP000091979">
    <property type="component" value="Unassembled WGS sequence"/>
</dbReference>
<evidence type="ECO:0000259" key="1">
    <source>
        <dbReference type="Pfam" id="PF20068"/>
    </source>
</evidence>
<gene>
    <name evidence="2" type="ORF">SP90_12115</name>
</gene>
<keyword evidence="3" id="KW-1185">Reference proteome</keyword>
<dbReference type="EMBL" id="JXMS01000022">
    <property type="protein sequence ID" value="OBQ46526.1"/>
    <property type="molecule type" value="Genomic_DNA"/>
</dbReference>
<dbReference type="RefSeq" id="WP_066856535.1">
    <property type="nucleotide sequence ID" value="NZ_JXMS01000022.1"/>
</dbReference>